<comment type="caution">
    <text evidence="3">The sequence shown here is derived from an EMBL/GenBank/DDBJ whole genome shotgun (WGS) entry which is preliminary data.</text>
</comment>
<feature type="compositionally biased region" description="Low complexity" evidence="1">
    <location>
        <begin position="328"/>
        <end position="341"/>
    </location>
</feature>
<evidence type="ECO:0000256" key="1">
    <source>
        <dbReference type="SAM" id="MobiDB-lite"/>
    </source>
</evidence>
<protein>
    <recommendedName>
        <fullName evidence="2">Contractile injection system tube protein N-terminal domain-containing protein</fullName>
    </recommendedName>
</protein>
<dbReference type="Proteomes" id="UP001165561">
    <property type="component" value="Unassembled WGS sequence"/>
</dbReference>
<keyword evidence="4" id="KW-1185">Reference proteome</keyword>
<feature type="region of interest" description="Disordered" evidence="1">
    <location>
        <begin position="1"/>
        <end position="35"/>
    </location>
</feature>
<feature type="region of interest" description="Disordered" evidence="1">
    <location>
        <begin position="172"/>
        <end position="207"/>
    </location>
</feature>
<feature type="compositionally biased region" description="Low complexity" evidence="1">
    <location>
        <begin position="369"/>
        <end position="384"/>
    </location>
</feature>
<name>A0ABT5TXA5_9MICO</name>
<proteinExistence type="predicted"/>
<reference evidence="3" key="1">
    <citation type="submission" date="2023-02" db="EMBL/GenBank/DDBJ databases">
        <title>Georgenia sp.10Sc9-8, isolated from a soil sample collected from the Taklamakan desert.</title>
        <authorList>
            <person name="Liu S."/>
        </authorList>
    </citation>
    <scope>NUCLEOTIDE SEQUENCE</scope>
    <source>
        <strain evidence="3">10Sc9-8</strain>
    </source>
</reference>
<evidence type="ECO:0000313" key="4">
    <source>
        <dbReference type="Proteomes" id="UP001165561"/>
    </source>
</evidence>
<feature type="region of interest" description="Disordered" evidence="1">
    <location>
        <begin position="308"/>
        <end position="344"/>
    </location>
</feature>
<feature type="compositionally biased region" description="Low complexity" evidence="1">
    <location>
        <begin position="172"/>
        <end position="186"/>
    </location>
</feature>
<accession>A0ABT5TXA5</accession>
<feature type="non-terminal residue" evidence="3">
    <location>
        <position position="384"/>
    </location>
</feature>
<feature type="region of interest" description="Disordered" evidence="1">
    <location>
        <begin position="47"/>
        <end position="68"/>
    </location>
</feature>
<feature type="region of interest" description="Disordered" evidence="1">
    <location>
        <begin position="358"/>
        <end position="384"/>
    </location>
</feature>
<evidence type="ECO:0000259" key="2">
    <source>
        <dbReference type="Pfam" id="PF19266"/>
    </source>
</evidence>
<evidence type="ECO:0000313" key="3">
    <source>
        <dbReference type="EMBL" id="MDD9206704.1"/>
    </source>
</evidence>
<feature type="domain" description="Contractile injection system tube protein N-terminal" evidence="2">
    <location>
        <begin position="33"/>
        <end position="160"/>
    </location>
</feature>
<gene>
    <name evidence="3" type="ORF">PU560_09530</name>
</gene>
<organism evidence="3 4">
    <name type="scientific">Georgenia halotolerans</name>
    <dbReference type="NCBI Taxonomy" id="3028317"/>
    <lineage>
        <taxon>Bacteria</taxon>
        <taxon>Bacillati</taxon>
        <taxon>Actinomycetota</taxon>
        <taxon>Actinomycetes</taxon>
        <taxon>Micrococcales</taxon>
        <taxon>Bogoriellaceae</taxon>
        <taxon>Georgenia</taxon>
    </lineage>
</organism>
<dbReference type="Pfam" id="PF19266">
    <property type="entry name" value="CIS_tube"/>
    <property type="match status" value="1"/>
</dbReference>
<sequence>MSGELVRATLQRLTRRTGSGKDAPPRVVADGDPLPVQLNPATLKLTRRNNVDRGGASTGTQKAQHPAVEGSTLALDLEFDTSEQGADGGHVDVREWTALVRQFVEPPVDAPGEAPPAVQFAWGSLVFNGIVESVTEDLDFFAPDGTPLHAKVSLSIAEQNFAYEAMAQGPATRTARAATEPGARPGTAPGSSGTADPQHVAQAQDGESAQQLLARLGQDPAAWRGAMRDLSGPLALTAGTSVQLGAEALGGLTNGPGGAGQFSAAPAVATPESLASALGQQGTAADAGFALSAAGGIAAAQRLVQQAATTQEAGRRTAAFATPEHPGRPAGARTGAPAGGPVDPRALTFGRGVPLQRRAGETGSAAVQARATPTGPATGVTAPW</sequence>
<dbReference type="InterPro" id="IPR045361">
    <property type="entry name" value="CIS_tube_prot_N"/>
</dbReference>
<dbReference type="EMBL" id="JARACI010000957">
    <property type="protein sequence ID" value="MDD9206704.1"/>
    <property type="molecule type" value="Genomic_DNA"/>
</dbReference>